<proteinExistence type="predicted"/>
<evidence type="ECO:0000259" key="2">
    <source>
        <dbReference type="Pfam" id="PF12697"/>
    </source>
</evidence>
<feature type="region of interest" description="Disordered" evidence="1">
    <location>
        <begin position="340"/>
        <end position="376"/>
    </location>
</feature>
<dbReference type="InterPro" id="IPR029058">
    <property type="entry name" value="AB_hydrolase_fold"/>
</dbReference>
<sequence>MAERSQEGPSSSTTSTAPQDLLLVIFIHGFKGTDSTFGTFPQRIQHVLTETIQHVTVESIVFPAYETKGELTAAVTRFADWLTNLTVQREVANGIGGGAGKARIVLCGHSMGGLLAADSLIEFYFGLHPSVFKNSATQAAGYVQSAHELFTSTTTFFRSRTPQPAPAAKVPVAAISAPPSVNPPWTKWAPAAYAVGGALLAGAAAGTAYYKREDIGSGYSWATDHMKYVGTLWDEDKLRRRVESLFEIEDKMGVMFRTFYTYLPSKPPVHPSARTFIVLPKSSSPFISHFLQAPNTLAGDETDAHTGMFDGKTNDGYYELGLLTAQLIREVMFDSRNKLTEDESNVTRHRSAEESAKPADSTPADAAGEQLVDVTS</sequence>
<evidence type="ECO:0000256" key="1">
    <source>
        <dbReference type="SAM" id="MobiDB-lite"/>
    </source>
</evidence>
<dbReference type="Pfam" id="PF12697">
    <property type="entry name" value="Abhydrolase_6"/>
    <property type="match status" value="1"/>
</dbReference>
<dbReference type="EMBL" id="SGPJ01000186">
    <property type="protein sequence ID" value="THG97135.1"/>
    <property type="molecule type" value="Genomic_DNA"/>
</dbReference>
<dbReference type="PANTHER" id="PTHR47842">
    <property type="entry name" value="EXPRESSED PROTEIN"/>
    <property type="match status" value="1"/>
</dbReference>
<evidence type="ECO:0000313" key="3">
    <source>
        <dbReference type="EMBL" id="THG97135.1"/>
    </source>
</evidence>
<name>A0A4S4KG18_9APHY</name>
<reference evidence="3 4" key="1">
    <citation type="submission" date="2019-02" db="EMBL/GenBank/DDBJ databases">
        <title>Genome sequencing of the rare red list fungi Phlebia centrifuga.</title>
        <authorList>
            <person name="Buettner E."/>
            <person name="Kellner H."/>
        </authorList>
    </citation>
    <scope>NUCLEOTIDE SEQUENCE [LARGE SCALE GENOMIC DNA]</scope>
    <source>
        <strain evidence="3 4">DSM 108282</strain>
    </source>
</reference>
<gene>
    <name evidence="3" type="ORF">EW026_g4798</name>
</gene>
<evidence type="ECO:0000313" key="4">
    <source>
        <dbReference type="Proteomes" id="UP000309038"/>
    </source>
</evidence>
<feature type="domain" description="AB hydrolase-1" evidence="2">
    <location>
        <begin position="24"/>
        <end position="208"/>
    </location>
</feature>
<dbReference type="PANTHER" id="PTHR47842:SF1">
    <property type="entry name" value="DUF676 DOMAIN-CONTAINING PROTEIN"/>
    <property type="match status" value="1"/>
</dbReference>
<dbReference type="AlphaFoldDB" id="A0A4S4KG18"/>
<dbReference type="InterPro" id="IPR000073">
    <property type="entry name" value="AB_hydrolase_1"/>
</dbReference>
<dbReference type="Proteomes" id="UP000309038">
    <property type="component" value="Unassembled WGS sequence"/>
</dbReference>
<comment type="caution">
    <text evidence="3">The sequence shown here is derived from an EMBL/GenBank/DDBJ whole genome shotgun (WGS) entry which is preliminary data.</text>
</comment>
<accession>A0A4S4KG18</accession>
<dbReference type="SUPFAM" id="SSF53474">
    <property type="entry name" value="alpha/beta-Hydrolases"/>
    <property type="match status" value="1"/>
</dbReference>
<protein>
    <recommendedName>
        <fullName evidence="2">AB hydrolase-1 domain-containing protein</fullName>
    </recommendedName>
</protein>
<dbReference type="Gene3D" id="3.40.50.1820">
    <property type="entry name" value="alpha/beta hydrolase"/>
    <property type="match status" value="1"/>
</dbReference>
<keyword evidence="4" id="KW-1185">Reference proteome</keyword>
<organism evidence="3 4">
    <name type="scientific">Hermanssonia centrifuga</name>
    <dbReference type="NCBI Taxonomy" id="98765"/>
    <lineage>
        <taxon>Eukaryota</taxon>
        <taxon>Fungi</taxon>
        <taxon>Dikarya</taxon>
        <taxon>Basidiomycota</taxon>
        <taxon>Agaricomycotina</taxon>
        <taxon>Agaricomycetes</taxon>
        <taxon>Polyporales</taxon>
        <taxon>Meruliaceae</taxon>
        <taxon>Hermanssonia</taxon>
    </lineage>
</organism>